<dbReference type="EMBL" id="JAEHOE010000213">
    <property type="protein sequence ID" value="KAG2482568.1"/>
    <property type="molecule type" value="Genomic_DNA"/>
</dbReference>
<comment type="caution">
    <text evidence="1">The sequence shown here is derived from an EMBL/GenBank/DDBJ whole genome shotgun (WGS) entry which is preliminary data.</text>
</comment>
<sequence>MAPFELKNIGGEYDVTKKNLKTDAKVKLGDSVTLKVKLPNTIGAVTKPNFEAEWKDWQAKFDVKTKDIEIEKKWKLTKGELKIKQKVPGQKWELVPSPEVKWKGNVVKGKKFTWEVEPAYCFQARMAKIESVVEVNGGKQKLKVEADQRDGAKAIVGTLSTKINKSWAKQLSAKYSVKAGPSLVHEVEPSKKVSLKSTLGINNRDLKIVAEVKPGKVAGVKPKLTLEGKVTANAPTKPTGIIAGLSLDV</sequence>
<reference evidence="1" key="1">
    <citation type="journal article" date="2020" name="bioRxiv">
        <title>Comparative genomics of Chlamydomonas.</title>
        <authorList>
            <person name="Craig R.J."/>
            <person name="Hasan A.R."/>
            <person name="Ness R.W."/>
            <person name="Keightley P.D."/>
        </authorList>
    </citation>
    <scope>NUCLEOTIDE SEQUENCE</scope>
    <source>
        <strain evidence="1">CCAP 11/70</strain>
    </source>
</reference>
<dbReference type="OrthoDB" id="524818at2759"/>
<accession>A0A835XEH2</accession>
<protein>
    <submittedName>
        <fullName evidence="1">Uncharacterized protein</fullName>
    </submittedName>
</protein>
<evidence type="ECO:0000313" key="2">
    <source>
        <dbReference type="Proteomes" id="UP000612055"/>
    </source>
</evidence>
<name>A0A835XEH2_9CHLO</name>
<organism evidence="1 2">
    <name type="scientific">Edaphochlamys debaryana</name>
    <dbReference type="NCBI Taxonomy" id="47281"/>
    <lineage>
        <taxon>Eukaryota</taxon>
        <taxon>Viridiplantae</taxon>
        <taxon>Chlorophyta</taxon>
        <taxon>core chlorophytes</taxon>
        <taxon>Chlorophyceae</taxon>
        <taxon>CS clade</taxon>
        <taxon>Chlamydomonadales</taxon>
        <taxon>Chlamydomonadales incertae sedis</taxon>
        <taxon>Edaphochlamys</taxon>
    </lineage>
</organism>
<keyword evidence="2" id="KW-1185">Reference proteome</keyword>
<evidence type="ECO:0000313" key="1">
    <source>
        <dbReference type="EMBL" id="KAG2482568.1"/>
    </source>
</evidence>
<proteinExistence type="predicted"/>
<gene>
    <name evidence="1" type="ORF">HYH03_018493</name>
</gene>
<dbReference type="AlphaFoldDB" id="A0A835XEH2"/>
<dbReference type="Proteomes" id="UP000612055">
    <property type="component" value="Unassembled WGS sequence"/>
</dbReference>